<organism evidence="3 4">
    <name type="scientific">Gryllus longicercus</name>
    <dbReference type="NCBI Taxonomy" id="2509291"/>
    <lineage>
        <taxon>Eukaryota</taxon>
        <taxon>Metazoa</taxon>
        <taxon>Ecdysozoa</taxon>
        <taxon>Arthropoda</taxon>
        <taxon>Hexapoda</taxon>
        <taxon>Insecta</taxon>
        <taxon>Pterygota</taxon>
        <taxon>Neoptera</taxon>
        <taxon>Polyneoptera</taxon>
        <taxon>Orthoptera</taxon>
        <taxon>Ensifera</taxon>
        <taxon>Gryllidea</taxon>
        <taxon>Grylloidea</taxon>
        <taxon>Gryllidae</taxon>
        <taxon>Gryllinae</taxon>
        <taxon>Gryllus</taxon>
    </lineage>
</organism>
<dbReference type="InterPro" id="IPR039632">
    <property type="entry name" value="TMEM42"/>
</dbReference>
<keyword evidence="4" id="KW-1185">Reference proteome</keyword>
<proteinExistence type="predicted"/>
<dbReference type="PANTHER" id="PTHR31965:SF1">
    <property type="entry name" value="TRANSMEMBRANE PROTEIN 42"/>
    <property type="match status" value="1"/>
</dbReference>
<sequence>MYYNAVISGMCAALASLLGKLSGIFEWGSLDSAVLKIILLLAMFLSNACVWTFFVKALHSSKSSLSATVTSSATNYFCSALAGYLFFNEVTSLLWWAGTSLIIIGILVINRSQGEELKNKSS</sequence>
<reference evidence="3 4" key="1">
    <citation type="submission" date="2024-03" db="EMBL/GenBank/DDBJ databases">
        <title>The genome assembly and annotation of the cricket Gryllus longicercus Weissman &amp; Gray.</title>
        <authorList>
            <person name="Szrajer S."/>
            <person name="Gray D."/>
            <person name="Ylla G."/>
        </authorList>
    </citation>
    <scope>NUCLEOTIDE SEQUENCE [LARGE SCALE GENOMIC DNA]</scope>
    <source>
        <strain evidence="3">DAG 2021-001</strain>
        <tissue evidence="3">Whole body minus gut</tissue>
    </source>
</reference>
<evidence type="ECO:0000256" key="1">
    <source>
        <dbReference type="SAM" id="Phobius"/>
    </source>
</evidence>
<feature type="transmembrane region" description="Helical" evidence="1">
    <location>
        <begin position="67"/>
        <end position="87"/>
    </location>
</feature>
<evidence type="ECO:0000313" key="3">
    <source>
        <dbReference type="EMBL" id="KAK7873358.1"/>
    </source>
</evidence>
<dbReference type="InterPro" id="IPR037185">
    <property type="entry name" value="EmrE-like"/>
</dbReference>
<dbReference type="InterPro" id="IPR000620">
    <property type="entry name" value="EamA_dom"/>
</dbReference>
<dbReference type="Gene3D" id="1.10.3730.20">
    <property type="match status" value="1"/>
</dbReference>
<dbReference type="Proteomes" id="UP001378592">
    <property type="component" value="Unassembled WGS sequence"/>
</dbReference>
<dbReference type="SUPFAM" id="SSF103481">
    <property type="entry name" value="Multidrug resistance efflux transporter EmrE"/>
    <property type="match status" value="1"/>
</dbReference>
<protein>
    <recommendedName>
        <fullName evidence="2">EamA domain-containing protein</fullName>
    </recommendedName>
</protein>
<keyword evidence="1" id="KW-0812">Transmembrane</keyword>
<feature type="transmembrane region" description="Helical" evidence="1">
    <location>
        <begin position="33"/>
        <end position="55"/>
    </location>
</feature>
<dbReference type="AlphaFoldDB" id="A0AAN9Z9G3"/>
<feature type="transmembrane region" description="Helical" evidence="1">
    <location>
        <begin position="93"/>
        <end position="110"/>
    </location>
</feature>
<evidence type="ECO:0000313" key="4">
    <source>
        <dbReference type="Proteomes" id="UP001378592"/>
    </source>
</evidence>
<gene>
    <name evidence="3" type="ORF">R5R35_011389</name>
</gene>
<dbReference type="GO" id="GO:0016020">
    <property type="term" value="C:membrane"/>
    <property type="evidence" value="ECO:0007669"/>
    <property type="project" value="InterPro"/>
</dbReference>
<accession>A0AAN9Z9G3</accession>
<keyword evidence="1" id="KW-0472">Membrane</keyword>
<keyword evidence="1" id="KW-1133">Transmembrane helix</keyword>
<dbReference type="PANTHER" id="PTHR31965">
    <property type="entry name" value="TRANSMEMBRANE PROTEIN 42"/>
    <property type="match status" value="1"/>
</dbReference>
<dbReference type="EMBL" id="JAZDUA010000015">
    <property type="protein sequence ID" value="KAK7873358.1"/>
    <property type="molecule type" value="Genomic_DNA"/>
</dbReference>
<feature type="domain" description="EamA" evidence="2">
    <location>
        <begin position="14"/>
        <end position="110"/>
    </location>
</feature>
<comment type="caution">
    <text evidence="3">The sequence shown here is derived from an EMBL/GenBank/DDBJ whole genome shotgun (WGS) entry which is preliminary data.</text>
</comment>
<dbReference type="Pfam" id="PF00892">
    <property type="entry name" value="EamA"/>
    <property type="match status" value="1"/>
</dbReference>
<name>A0AAN9Z9G3_9ORTH</name>
<evidence type="ECO:0000259" key="2">
    <source>
        <dbReference type="Pfam" id="PF00892"/>
    </source>
</evidence>